<evidence type="ECO:0000256" key="2">
    <source>
        <dbReference type="ARBA" id="ARBA00022485"/>
    </source>
</evidence>
<comment type="cofactor">
    <cofactor evidence="1">
        <name>[4Fe-4S] cluster</name>
        <dbReference type="ChEBI" id="CHEBI:49883"/>
    </cofactor>
</comment>
<keyword evidence="2" id="KW-0004">4Fe-4S</keyword>
<comment type="caution">
    <text evidence="8">The sequence shown here is derived from an EMBL/GenBank/DDBJ whole genome shotgun (WGS) entry which is preliminary data.</text>
</comment>
<keyword evidence="6" id="KW-0411">Iron-sulfur</keyword>
<dbReference type="GO" id="GO:0016740">
    <property type="term" value="F:transferase activity"/>
    <property type="evidence" value="ECO:0007669"/>
    <property type="project" value="UniProtKB-KW"/>
</dbReference>
<dbReference type="CDD" id="cd01335">
    <property type="entry name" value="Radical_SAM"/>
    <property type="match status" value="1"/>
</dbReference>
<evidence type="ECO:0000256" key="4">
    <source>
        <dbReference type="ARBA" id="ARBA00022723"/>
    </source>
</evidence>
<accession>A0ABW5RBL3</accession>
<proteinExistence type="predicted"/>
<sequence length="854" mass="99316">MNWHNEEWRSKKIVVFGTGLRAKEFMMEVQPQIEFFVDNDKGKWGSSFLNYSVLHPNQVLSIPKNEVFIIIASMYYDEISHQLNEMDLFEGVHFVDSIYVELSMDVNENKSGSRIMYPKVVNYPITNKCNLRCAMCNVWKPEYAAKKDLTPAEIYTLFNKPLFKKLEHVGISGGEPFVRKDILEVIDAFCDALPSLKSVSIITNATLPWTVEKVRLISEKMKQKKLHFNLQISIDGVDEVHDANRGVAGTFNKLWQNFSILNQEGLVSEISTTVTKKNCHALWDVYQFARKNNVYIRFRLASSIDRLYNDDLVDNFMFSEEERLIIIKFFENINYYYEENKEKQFFYRSLIGQLKGDKRKVGCHWQTSEGVSLDPYGNLHYCFPKSKKIRNISSEEPFDLKLLRDNNHILEDALNHCDRCTHDYFGPMTYEGMNNYYESIVNERIIRKENDDILIKASIKNVMNMDRVNKVAIVGWYGTETLGDKAILGGIIDQLMKNGIALEQITLVSFDTTYSRLTLLEMGLNDVRLISALDLKRNVKLIEQFDMIMFGGGPLCDVEQLVDMLAIFMKARELGKRTLVYGCGIGPLQEERYLKACDKLLEHADFISLRDTFSKEKYSTKLSHLKEDVNGYIDPATYYLLKMKDRVDSPLINGEYVLFALRKWPKMYADGLSEEDYGEKQKQFEHQVYMTLKNELKKGTKIILFPMNNFYLGDDDREYYLQLVEQLGYPEQLEIITKDYTPQEAVNYFKYATFAFCMRFHSVVFAATCNTPFLALDYHYGQGKISGFMRQIGMDSYVLSMEQFIEEGVSGHKYVTEQECDWDMINKKIVHENNEMIEFLKRSLSSNSHTCSIQ</sequence>
<evidence type="ECO:0000313" key="8">
    <source>
        <dbReference type="EMBL" id="MFD2671979.1"/>
    </source>
</evidence>
<dbReference type="InterPro" id="IPR058240">
    <property type="entry name" value="rSAM_sf"/>
</dbReference>
<dbReference type="SUPFAM" id="SSF102114">
    <property type="entry name" value="Radical SAM enzymes"/>
    <property type="match status" value="1"/>
</dbReference>
<evidence type="ECO:0000256" key="1">
    <source>
        <dbReference type="ARBA" id="ARBA00001966"/>
    </source>
</evidence>
<dbReference type="InterPro" id="IPR007197">
    <property type="entry name" value="rSAM"/>
</dbReference>
<dbReference type="InterPro" id="IPR013785">
    <property type="entry name" value="Aldolase_TIM"/>
</dbReference>
<gene>
    <name evidence="8" type="ORF">ACFSUC_10220</name>
</gene>
<dbReference type="Gene3D" id="3.40.50.720">
    <property type="entry name" value="NAD(P)-binding Rossmann-like Domain"/>
    <property type="match status" value="1"/>
</dbReference>
<dbReference type="Pfam" id="PF04055">
    <property type="entry name" value="Radical_SAM"/>
    <property type="match status" value="1"/>
</dbReference>
<evidence type="ECO:0000313" key="9">
    <source>
        <dbReference type="Proteomes" id="UP001597497"/>
    </source>
</evidence>
<evidence type="ECO:0000256" key="3">
    <source>
        <dbReference type="ARBA" id="ARBA00022691"/>
    </source>
</evidence>
<keyword evidence="8" id="KW-0808">Transferase</keyword>
<dbReference type="PANTHER" id="PTHR36836:SF1">
    <property type="entry name" value="COLANIC ACID BIOSYNTHESIS PROTEIN WCAK"/>
    <property type="match status" value="1"/>
</dbReference>
<dbReference type="PROSITE" id="PS51918">
    <property type="entry name" value="RADICAL_SAM"/>
    <property type="match status" value="1"/>
</dbReference>
<name>A0ABW5RBL3_9BACL</name>
<feature type="domain" description="Radical SAM core" evidence="7">
    <location>
        <begin position="115"/>
        <end position="336"/>
    </location>
</feature>
<dbReference type="SFLD" id="SFLDS00029">
    <property type="entry name" value="Radical_SAM"/>
    <property type="match status" value="1"/>
</dbReference>
<reference evidence="9" key="1">
    <citation type="journal article" date="2019" name="Int. J. Syst. Evol. Microbiol.">
        <title>The Global Catalogue of Microorganisms (GCM) 10K type strain sequencing project: providing services to taxonomists for standard genome sequencing and annotation.</title>
        <authorList>
            <consortium name="The Broad Institute Genomics Platform"/>
            <consortium name="The Broad Institute Genome Sequencing Center for Infectious Disease"/>
            <person name="Wu L."/>
            <person name="Ma J."/>
        </authorList>
    </citation>
    <scope>NUCLEOTIDE SEQUENCE [LARGE SCALE GENOMIC DNA]</scope>
    <source>
        <strain evidence="9">KCTC 33676</strain>
    </source>
</reference>
<keyword evidence="3" id="KW-0949">S-adenosyl-L-methionine</keyword>
<dbReference type="InterPro" id="IPR007345">
    <property type="entry name" value="Polysacch_pyruvyl_Trfase"/>
</dbReference>
<protein>
    <submittedName>
        <fullName evidence="8">Polysaccharide pyruvyl transferase family protein</fullName>
    </submittedName>
</protein>
<evidence type="ECO:0000256" key="5">
    <source>
        <dbReference type="ARBA" id="ARBA00023004"/>
    </source>
</evidence>
<evidence type="ECO:0000259" key="7">
    <source>
        <dbReference type="PROSITE" id="PS51918"/>
    </source>
</evidence>
<dbReference type="InterPro" id="IPR000385">
    <property type="entry name" value="MoaA_NifB_PqqE_Fe-S-bd_CS"/>
</dbReference>
<keyword evidence="5" id="KW-0408">Iron</keyword>
<keyword evidence="4" id="KW-0479">Metal-binding</keyword>
<organism evidence="8 9">
    <name type="scientific">Marinicrinis sediminis</name>
    <dbReference type="NCBI Taxonomy" id="1652465"/>
    <lineage>
        <taxon>Bacteria</taxon>
        <taxon>Bacillati</taxon>
        <taxon>Bacillota</taxon>
        <taxon>Bacilli</taxon>
        <taxon>Bacillales</taxon>
        <taxon>Paenibacillaceae</taxon>
    </lineage>
</organism>
<dbReference type="PROSITE" id="PS01305">
    <property type="entry name" value="MOAA_NIFB_PQQE"/>
    <property type="match status" value="1"/>
</dbReference>
<evidence type="ECO:0000256" key="6">
    <source>
        <dbReference type="ARBA" id="ARBA00023014"/>
    </source>
</evidence>
<dbReference type="RefSeq" id="WP_379929456.1">
    <property type="nucleotide sequence ID" value="NZ_JBHUMM010000023.1"/>
</dbReference>
<dbReference type="Gene3D" id="3.20.20.70">
    <property type="entry name" value="Aldolase class I"/>
    <property type="match status" value="1"/>
</dbReference>
<dbReference type="EMBL" id="JBHUMM010000023">
    <property type="protein sequence ID" value="MFD2671979.1"/>
    <property type="molecule type" value="Genomic_DNA"/>
</dbReference>
<dbReference type="PANTHER" id="PTHR36836">
    <property type="entry name" value="COLANIC ACID BIOSYNTHESIS PROTEIN WCAK"/>
    <property type="match status" value="1"/>
</dbReference>
<dbReference type="Proteomes" id="UP001597497">
    <property type="component" value="Unassembled WGS sequence"/>
</dbReference>
<keyword evidence="9" id="KW-1185">Reference proteome</keyword>
<dbReference type="Pfam" id="PF04230">
    <property type="entry name" value="PS_pyruv_trans"/>
    <property type="match status" value="1"/>
</dbReference>
<dbReference type="SFLD" id="SFLDG01067">
    <property type="entry name" value="SPASM/twitch_domain_containing"/>
    <property type="match status" value="1"/>
</dbReference>